<sequence length="171" mass="19954">MTLTSNKRLTETVMFAGMCANVRETYANFFLFLADQRASRKVSTSKKKAFCVLQFAKTETVITVQRAFRIKIDCLPPNDNNILRQYHQFETTGCLCNGKVREDQDCNWYPPVTGSAYLDTLQLWLFPQLEESEPNNFNWRQDGATPHWHLSVRDWLNITVPKQWIGRRASR</sequence>
<name>A0A8X7BD04_TRICX</name>
<evidence type="ECO:0000313" key="1">
    <source>
        <dbReference type="EMBL" id="GFY26149.1"/>
    </source>
</evidence>
<dbReference type="EMBL" id="BMAU01021374">
    <property type="protein sequence ID" value="GFY26149.1"/>
    <property type="molecule type" value="Genomic_DNA"/>
</dbReference>
<proteinExistence type="predicted"/>
<keyword evidence="2" id="KW-1185">Reference proteome</keyword>
<dbReference type="Proteomes" id="UP000887159">
    <property type="component" value="Unassembled WGS sequence"/>
</dbReference>
<comment type="caution">
    <text evidence="1">The sequence shown here is derived from an EMBL/GenBank/DDBJ whole genome shotgun (WGS) entry which is preliminary data.</text>
</comment>
<evidence type="ECO:0000313" key="2">
    <source>
        <dbReference type="Proteomes" id="UP000887159"/>
    </source>
</evidence>
<protein>
    <submittedName>
        <fullName evidence="1">Uncharacterized protein</fullName>
    </submittedName>
</protein>
<reference evidence="1" key="1">
    <citation type="submission" date="2020-08" db="EMBL/GenBank/DDBJ databases">
        <title>Multicomponent nature underlies the extraordinary mechanical properties of spider dragline silk.</title>
        <authorList>
            <person name="Kono N."/>
            <person name="Nakamura H."/>
            <person name="Mori M."/>
            <person name="Yoshida Y."/>
            <person name="Ohtoshi R."/>
            <person name="Malay A.D."/>
            <person name="Moran D.A.P."/>
            <person name="Tomita M."/>
            <person name="Numata K."/>
            <person name="Arakawa K."/>
        </authorList>
    </citation>
    <scope>NUCLEOTIDE SEQUENCE</scope>
</reference>
<organism evidence="1 2">
    <name type="scientific">Trichonephila clavipes</name>
    <name type="common">Golden silk orbweaver</name>
    <name type="synonym">Nephila clavipes</name>
    <dbReference type="NCBI Taxonomy" id="2585209"/>
    <lineage>
        <taxon>Eukaryota</taxon>
        <taxon>Metazoa</taxon>
        <taxon>Ecdysozoa</taxon>
        <taxon>Arthropoda</taxon>
        <taxon>Chelicerata</taxon>
        <taxon>Arachnida</taxon>
        <taxon>Araneae</taxon>
        <taxon>Araneomorphae</taxon>
        <taxon>Entelegynae</taxon>
        <taxon>Araneoidea</taxon>
        <taxon>Nephilidae</taxon>
        <taxon>Trichonephila</taxon>
    </lineage>
</organism>
<dbReference type="AlphaFoldDB" id="A0A8X7BD04"/>
<gene>
    <name evidence="1" type="primary">NCL1_41851</name>
    <name evidence="1" type="ORF">TNCV_354651</name>
</gene>
<accession>A0A8X7BD04</accession>